<reference evidence="2 3" key="1">
    <citation type="submission" date="2020-02" db="EMBL/GenBank/DDBJ databases">
        <title>Complete genome sequences of six Lactobacillus iners strains isolated from the human vagina.</title>
        <authorList>
            <person name="France M.T."/>
            <person name="Rutt L."/>
            <person name="Narina S."/>
            <person name="Arbaugh S."/>
            <person name="Humphrys M.S."/>
            <person name="Ma B."/>
            <person name="Hayward M.R."/>
            <person name="Relman D."/>
            <person name="Kwon D.S."/>
            <person name="Ravel J."/>
        </authorList>
    </citation>
    <scope>NUCLEOTIDE SEQUENCE [LARGE SCALE GENOMIC DNA]</scope>
    <source>
        <strain evidence="2 3">C0210C1</strain>
        <plasmid evidence="3">pc0210c1</plasmid>
    </source>
</reference>
<dbReference type="PANTHER" id="PTHR33360">
    <property type="entry name" value="TRANSPOSASE FOR INSERTION SEQUENCE ELEMENT IS200"/>
    <property type="match status" value="1"/>
</dbReference>
<evidence type="ECO:0000313" key="2">
    <source>
        <dbReference type="EMBL" id="QIH24460.1"/>
    </source>
</evidence>
<evidence type="ECO:0000313" key="3">
    <source>
        <dbReference type="Proteomes" id="UP000501676"/>
    </source>
</evidence>
<name>A0A6G7BAM3_9LACO</name>
<dbReference type="Gene3D" id="3.30.70.1290">
    <property type="entry name" value="Transposase IS200-like"/>
    <property type="match status" value="1"/>
</dbReference>
<dbReference type="RefSeq" id="WP_164824148.1">
    <property type="nucleotide sequence ID" value="NZ_CP049229.1"/>
</dbReference>
<feature type="domain" description="Transposase IS200-like" evidence="1">
    <location>
        <begin position="9"/>
        <end position="129"/>
    </location>
</feature>
<dbReference type="GO" id="GO:0006313">
    <property type="term" value="P:DNA transposition"/>
    <property type="evidence" value="ECO:0007669"/>
    <property type="project" value="InterPro"/>
</dbReference>
<keyword evidence="2" id="KW-0614">Plasmid</keyword>
<sequence length="142" mass="16754">MVIKTRTNVYQTTYHLVFVTKYRQSIFTTKEQQNALKIYFQQIANNHEIHIITQEIKSDYAHLLVSFPPHYSISQVVKKLKGSSARYWFMNYPETKSKLWKGHLWSSSYFVGTTGNVSTNMISDYIKNQHNKVPNKNTYHNT</sequence>
<dbReference type="PANTHER" id="PTHR33360:SF2">
    <property type="entry name" value="TRANSPOSASE FOR INSERTION SEQUENCE ELEMENT IS200"/>
    <property type="match status" value="1"/>
</dbReference>
<dbReference type="NCBIfam" id="NF033573">
    <property type="entry name" value="transpos_IS200"/>
    <property type="match status" value="1"/>
</dbReference>
<protein>
    <submittedName>
        <fullName evidence="2">IS200/IS605 family transposase</fullName>
    </submittedName>
</protein>
<proteinExistence type="predicted"/>
<dbReference type="AlphaFoldDB" id="A0A6G7BAM3"/>
<gene>
    <name evidence="2" type="primary">tnpA</name>
    <name evidence="2" type="ORF">G6Z83_06990</name>
</gene>
<accession>A0A6G7BAM3</accession>
<evidence type="ECO:0000259" key="1">
    <source>
        <dbReference type="SMART" id="SM01321"/>
    </source>
</evidence>
<dbReference type="SMART" id="SM01321">
    <property type="entry name" value="Y1_Tnp"/>
    <property type="match status" value="1"/>
</dbReference>
<dbReference type="SUPFAM" id="SSF143422">
    <property type="entry name" value="Transposase IS200-like"/>
    <property type="match status" value="1"/>
</dbReference>
<organism evidence="2 3">
    <name type="scientific">Lactobacillus iners</name>
    <dbReference type="NCBI Taxonomy" id="147802"/>
    <lineage>
        <taxon>Bacteria</taxon>
        <taxon>Bacillati</taxon>
        <taxon>Bacillota</taxon>
        <taxon>Bacilli</taxon>
        <taxon>Lactobacillales</taxon>
        <taxon>Lactobacillaceae</taxon>
        <taxon>Lactobacillus</taxon>
    </lineage>
</organism>
<dbReference type="Pfam" id="PF01797">
    <property type="entry name" value="Y1_Tnp"/>
    <property type="match status" value="1"/>
</dbReference>
<dbReference type="InterPro" id="IPR036515">
    <property type="entry name" value="Transposase_17_sf"/>
</dbReference>
<dbReference type="Proteomes" id="UP000501676">
    <property type="component" value="Plasmid pC0210C1"/>
</dbReference>
<dbReference type="GO" id="GO:0004803">
    <property type="term" value="F:transposase activity"/>
    <property type="evidence" value="ECO:0007669"/>
    <property type="project" value="InterPro"/>
</dbReference>
<dbReference type="EMBL" id="CP049229">
    <property type="protein sequence ID" value="QIH24460.1"/>
    <property type="molecule type" value="Genomic_DNA"/>
</dbReference>
<dbReference type="GO" id="GO:0003677">
    <property type="term" value="F:DNA binding"/>
    <property type="evidence" value="ECO:0007669"/>
    <property type="project" value="InterPro"/>
</dbReference>
<geneLocation type="plasmid" evidence="3">
    <name>pc0210c1</name>
</geneLocation>
<dbReference type="InterPro" id="IPR002686">
    <property type="entry name" value="Transposase_17"/>
</dbReference>